<dbReference type="GO" id="GO:0015035">
    <property type="term" value="F:protein-disulfide reductase activity"/>
    <property type="evidence" value="ECO:0007669"/>
    <property type="project" value="TreeGrafter"/>
</dbReference>
<dbReference type="InterPro" id="IPR036249">
    <property type="entry name" value="Thioredoxin-like_sf"/>
</dbReference>
<evidence type="ECO:0000256" key="1">
    <source>
        <dbReference type="ARBA" id="ARBA00007787"/>
    </source>
</evidence>
<gene>
    <name evidence="8" type="ORF">PAUS00366_LOCUS23111</name>
</gene>
<evidence type="ECO:0000256" key="4">
    <source>
        <dbReference type="ARBA" id="ARBA00023157"/>
    </source>
</evidence>
<evidence type="ECO:0000256" key="5">
    <source>
        <dbReference type="ARBA" id="ARBA00023284"/>
    </source>
</evidence>
<accession>A0A7S4AXK7</accession>
<feature type="domain" description="Glutaredoxin" evidence="7">
    <location>
        <begin position="97"/>
        <end position="159"/>
    </location>
</feature>
<dbReference type="PANTHER" id="PTHR46679">
    <property type="match status" value="1"/>
</dbReference>
<protein>
    <recommendedName>
        <fullName evidence="7">Glutaredoxin domain-containing protein</fullName>
    </recommendedName>
</protein>
<dbReference type="GO" id="GO:0005739">
    <property type="term" value="C:mitochondrion"/>
    <property type="evidence" value="ECO:0007669"/>
    <property type="project" value="TreeGrafter"/>
</dbReference>
<evidence type="ECO:0000256" key="6">
    <source>
        <dbReference type="SAM" id="SignalP"/>
    </source>
</evidence>
<dbReference type="AlphaFoldDB" id="A0A7S4AXK7"/>
<sequence length="194" mass="20566">MIKSILFLSLAVAPGQAFLSSSSLTPLGLAQTIIGSSNSDSNSFVDTIQTSFQIAKESNSEGYGFKQVLADVLAGNDFDKDAISNTIEETIASAPCVMYTWESSPSCKKAVTAFETIGASAKIVRLDDPWEEGNPIRAVLGRKVERTSVPFIFVDGKYIGGFDGGIDSEDASGMVDLAFQGKLREMLSAAGAME</sequence>
<evidence type="ECO:0000256" key="3">
    <source>
        <dbReference type="ARBA" id="ARBA00022982"/>
    </source>
</evidence>
<dbReference type="SUPFAM" id="SSF52833">
    <property type="entry name" value="Thioredoxin-like"/>
    <property type="match status" value="1"/>
</dbReference>
<dbReference type="Gene3D" id="3.40.30.10">
    <property type="entry name" value="Glutaredoxin"/>
    <property type="match status" value="1"/>
</dbReference>
<keyword evidence="4" id="KW-1015">Disulfide bond</keyword>
<evidence type="ECO:0000313" key="8">
    <source>
        <dbReference type="EMBL" id="CAE0730325.1"/>
    </source>
</evidence>
<feature type="signal peptide" evidence="6">
    <location>
        <begin position="1"/>
        <end position="17"/>
    </location>
</feature>
<evidence type="ECO:0000259" key="7">
    <source>
        <dbReference type="Pfam" id="PF00462"/>
    </source>
</evidence>
<dbReference type="Pfam" id="PF00462">
    <property type="entry name" value="Glutaredoxin"/>
    <property type="match status" value="1"/>
</dbReference>
<dbReference type="EMBL" id="HBIX01035329">
    <property type="protein sequence ID" value="CAE0730325.1"/>
    <property type="molecule type" value="Transcribed_RNA"/>
</dbReference>
<proteinExistence type="inferred from homology"/>
<feature type="chain" id="PRO_5030688732" description="Glutaredoxin domain-containing protein" evidence="6">
    <location>
        <begin position="18"/>
        <end position="194"/>
    </location>
</feature>
<dbReference type="PROSITE" id="PS51354">
    <property type="entry name" value="GLUTAREDOXIN_2"/>
    <property type="match status" value="1"/>
</dbReference>
<reference evidence="8" key="1">
    <citation type="submission" date="2021-01" db="EMBL/GenBank/DDBJ databases">
        <authorList>
            <person name="Corre E."/>
            <person name="Pelletier E."/>
            <person name="Niang G."/>
            <person name="Scheremetjew M."/>
            <person name="Finn R."/>
            <person name="Kale V."/>
            <person name="Holt S."/>
            <person name="Cochrane G."/>
            <person name="Meng A."/>
            <person name="Brown T."/>
            <person name="Cohen L."/>
        </authorList>
    </citation>
    <scope>NUCLEOTIDE SEQUENCE</scope>
    <source>
        <strain evidence="8">10249 10 AB</strain>
    </source>
</reference>
<keyword evidence="6" id="KW-0732">Signal</keyword>
<evidence type="ECO:0000256" key="2">
    <source>
        <dbReference type="ARBA" id="ARBA00022448"/>
    </source>
</evidence>
<dbReference type="PANTHER" id="PTHR46679:SF1">
    <property type="entry name" value="GLUTAREDOXIN-2, MITOCHONDRIAL"/>
    <property type="match status" value="1"/>
</dbReference>
<keyword evidence="2" id="KW-0813">Transport</keyword>
<keyword evidence="3" id="KW-0249">Electron transport</keyword>
<keyword evidence="5" id="KW-0676">Redox-active center</keyword>
<dbReference type="InterPro" id="IPR002109">
    <property type="entry name" value="Glutaredoxin"/>
</dbReference>
<organism evidence="8">
    <name type="scientific">Pseudo-nitzschia australis</name>
    <dbReference type="NCBI Taxonomy" id="44445"/>
    <lineage>
        <taxon>Eukaryota</taxon>
        <taxon>Sar</taxon>
        <taxon>Stramenopiles</taxon>
        <taxon>Ochrophyta</taxon>
        <taxon>Bacillariophyta</taxon>
        <taxon>Bacillariophyceae</taxon>
        <taxon>Bacillariophycidae</taxon>
        <taxon>Bacillariales</taxon>
        <taxon>Bacillariaceae</taxon>
        <taxon>Pseudo-nitzschia</taxon>
    </lineage>
</organism>
<name>A0A7S4AXK7_9STRA</name>
<comment type="similarity">
    <text evidence="1">Belongs to the glutaredoxin family.</text>
</comment>